<accession>A0A1F7SI32</accession>
<organism evidence="1 2">
    <name type="scientific">Candidatus Shapirobacteria bacterium RBG_13_44_7</name>
    <dbReference type="NCBI Taxonomy" id="1802149"/>
    <lineage>
        <taxon>Bacteria</taxon>
        <taxon>Candidatus Shapironibacteriota</taxon>
    </lineage>
</organism>
<evidence type="ECO:0000313" key="1">
    <source>
        <dbReference type="EMBL" id="OGL52894.1"/>
    </source>
</evidence>
<gene>
    <name evidence="1" type="ORF">A3K55_02135</name>
</gene>
<comment type="caution">
    <text evidence="1">The sequence shown here is derived from an EMBL/GenBank/DDBJ whole genome shotgun (WGS) entry which is preliminary data.</text>
</comment>
<name>A0A1F7SI32_9BACT</name>
<sequence length="84" mass="8747">MGLTMTGGSNLRKAECILCRSGEATLAGGEGGVYICQNGGCARRGATVLLHQRGLDEGKVFSCQPVGWRPRRVGLQVVGNRAGS</sequence>
<evidence type="ECO:0000313" key="2">
    <source>
        <dbReference type="Proteomes" id="UP000185874"/>
    </source>
</evidence>
<dbReference type="EMBL" id="MGDJ01000021">
    <property type="protein sequence ID" value="OGL52894.1"/>
    <property type="molecule type" value="Genomic_DNA"/>
</dbReference>
<reference evidence="1 2" key="1">
    <citation type="journal article" date="2016" name="Nat. Commun.">
        <title>Thousands of microbial genomes shed light on interconnected biogeochemical processes in an aquifer system.</title>
        <authorList>
            <person name="Anantharaman K."/>
            <person name="Brown C.T."/>
            <person name="Hug L.A."/>
            <person name="Sharon I."/>
            <person name="Castelle C.J."/>
            <person name="Probst A.J."/>
            <person name="Thomas B.C."/>
            <person name="Singh A."/>
            <person name="Wilkins M.J."/>
            <person name="Karaoz U."/>
            <person name="Brodie E.L."/>
            <person name="Williams K.H."/>
            <person name="Hubbard S.S."/>
            <person name="Banfield J.F."/>
        </authorList>
    </citation>
    <scope>NUCLEOTIDE SEQUENCE [LARGE SCALE GENOMIC DNA]</scope>
</reference>
<protein>
    <submittedName>
        <fullName evidence="1">Uncharacterized protein</fullName>
    </submittedName>
</protein>
<dbReference type="AlphaFoldDB" id="A0A1F7SI32"/>
<dbReference type="Proteomes" id="UP000185874">
    <property type="component" value="Unassembled WGS sequence"/>
</dbReference>
<proteinExistence type="predicted"/>